<feature type="compositionally biased region" description="Basic and acidic residues" evidence="1">
    <location>
        <begin position="123"/>
        <end position="137"/>
    </location>
</feature>
<accession>A0ABQ3EUI1</accession>
<dbReference type="EMBL" id="BMVP01000003">
    <property type="protein sequence ID" value="GHB51858.1"/>
    <property type="molecule type" value="Genomic_DNA"/>
</dbReference>
<organism evidence="2 3">
    <name type="scientific">Streptomyces cirratus</name>
    <dbReference type="NCBI Taxonomy" id="68187"/>
    <lineage>
        <taxon>Bacteria</taxon>
        <taxon>Bacillati</taxon>
        <taxon>Actinomycetota</taxon>
        <taxon>Actinomycetes</taxon>
        <taxon>Kitasatosporales</taxon>
        <taxon>Streptomycetaceae</taxon>
        <taxon>Streptomyces</taxon>
    </lineage>
</organism>
<reference evidence="3" key="1">
    <citation type="journal article" date="2019" name="Int. J. Syst. Evol. Microbiol.">
        <title>The Global Catalogue of Microorganisms (GCM) 10K type strain sequencing project: providing services to taxonomists for standard genome sequencing and annotation.</title>
        <authorList>
            <consortium name="The Broad Institute Genomics Platform"/>
            <consortium name="The Broad Institute Genome Sequencing Center for Infectious Disease"/>
            <person name="Wu L."/>
            <person name="Ma J."/>
        </authorList>
    </citation>
    <scope>NUCLEOTIDE SEQUENCE [LARGE SCALE GENOMIC DNA]</scope>
    <source>
        <strain evidence="3">JCM 4738</strain>
    </source>
</reference>
<gene>
    <name evidence="2" type="ORF">GCM10010347_22120</name>
</gene>
<feature type="compositionally biased region" description="Basic residues" evidence="1">
    <location>
        <begin position="61"/>
        <end position="72"/>
    </location>
</feature>
<dbReference type="Proteomes" id="UP000642673">
    <property type="component" value="Unassembled WGS sequence"/>
</dbReference>
<evidence type="ECO:0000256" key="1">
    <source>
        <dbReference type="SAM" id="MobiDB-lite"/>
    </source>
</evidence>
<protein>
    <submittedName>
        <fullName evidence="2">Uncharacterized protein</fullName>
    </submittedName>
</protein>
<evidence type="ECO:0000313" key="2">
    <source>
        <dbReference type="EMBL" id="GHB51858.1"/>
    </source>
</evidence>
<sequence length="137" mass="14632">MGILPDQADRGAQVLHGVDRAGHTPPVEGPVDGPGPVGRPDAGVVTVADGLGQRETAPPSVRRRRAVSRRRPFTSSSPAAVESSCPLAVNETDPTMDAIQVKKQTKPVSNRTPPVREWVSRVPPDRKTGPEKVSRHE</sequence>
<feature type="region of interest" description="Disordered" evidence="1">
    <location>
        <begin position="1"/>
        <end position="137"/>
    </location>
</feature>
<keyword evidence="3" id="KW-1185">Reference proteome</keyword>
<evidence type="ECO:0000313" key="3">
    <source>
        <dbReference type="Proteomes" id="UP000642673"/>
    </source>
</evidence>
<name>A0ABQ3EUI1_9ACTN</name>
<comment type="caution">
    <text evidence="2">The sequence shown here is derived from an EMBL/GenBank/DDBJ whole genome shotgun (WGS) entry which is preliminary data.</text>
</comment>
<proteinExistence type="predicted"/>